<dbReference type="AlphaFoldDB" id="U9TSC2"/>
<evidence type="ECO:0000313" key="2">
    <source>
        <dbReference type="EMBL" id="ESA09228.1"/>
    </source>
</evidence>
<name>U9TSC2_RHIID</name>
<gene>
    <name evidence="2" type="ORF">GLOINDRAFT_84761</name>
</gene>
<dbReference type="EMBL" id="KI288313">
    <property type="protein sequence ID" value="ESA09228.1"/>
    <property type="molecule type" value="Genomic_DNA"/>
</dbReference>
<dbReference type="HOGENOM" id="CLU_2251475_0_0_1"/>
<feature type="transmembrane region" description="Helical" evidence="1">
    <location>
        <begin position="12"/>
        <end position="34"/>
    </location>
</feature>
<keyword evidence="1" id="KW-1133">Transmembrane helix</keyword>
<accession>U9TSC2</accession>
<evidence type="ECO:0000256" key="1">
    <source>
        <dbReference type="SAM" id="Phobius"/>
    </source>
</evidence>
<proteinExistence type="predicted"/>
<keyword evidence="1" id="KW-0812">Transmembrane</keyword>
<reference evidence="2" key="1">
    <citation type="submission" date="2013-07" db="EMBL/GenBank/DDBJ databases">
        <title>The genome of an arbuscular mycorrhizal fungus provides insights into the evolution of the oldest plant symbiosis.</title>
        <authorList>
            <consortium name="DOE Joint Genome Institute"/>
            <person name="Tisserant E."/>
            <person name="Malbreil M."/>
            <person name="Kuo A."/>
            <person name="Kohler A."/>
            <person name="Symeonidi A."/>
            <person name="Balestrini R."/>
            <person name="Charron P."/>
            <person name="Duensing N."/>
            <person name="Frei-dit-Frey N."/>
            <person name="Gianinazzi-Pearson V."/>
            <person name="Gilbert B."/>
            <person name="Handa Y."/>
            <person name="Hijri M."/>
            <person name="Kaul R."/>
            <person name="Kawaguchi M."/>
            <person name="Krajinski F."/>
            <person name="Lammers P."/>
            <person name="Lapierre D."/>
            <person name="Masclaux F.G."/>
            <person name="Murat C."/>
            <person name="Morin E."/>
            <person name="Ndikumana S."/>
            <person name="Pagni M."/>
            <person name="Petitpierre D."/>
            <person name="Requena N."/>
            <person name="Rosikiewicz P."/>
            <person name="Riley R."/>
            <person name="Saito K."/>
            <person name="San Clemente H."/>
            <person name="Shapiro H."/>
            <person name="van Tuinen D."/>
            <person name="Becard G."/>
            <person name="Bonfante P."/>
            <person name="Paszkowski U."/>
            <person name="Shachar-Hill Y."/>
            <person name="Young J.P."/>
            <person name="Sanders I.R."/>
            <person name="Henrissat B."/>
            <person name="Rensing S.A."/>
            <person name="Grigoriev I.V."/>
            <person name="Corradi N."/>
            <person name="Roux C."/>
            <person name="Martin F."/>
        </authorList>
    </citation>
    <scope>NUCLEOTIDE SEQUENCE</scope>
    <source>
        <strain evidence="2">DAOM 197198</strain>
    </source>
</reference>
<protein>
    <submittedName>
        <fullName evidence="2">Uncharacterized protein</fullName>
    </submittedName>
</protein>
<dbReference type="VEuPathDB" id="FungiDB:RhiirFUN_014814"/>
<keyword evidence="1" id="KW-0472">Membrane</keyword>
<organism evidence="2">
    <name type="scientific">Rhizophagus irregularis (strain DAOM 181602 / DAOM 197198 / MUCL 43194)</name>
    <name type="common">Arbuscular mycorrhizal fungus</name>
    <name type="synonym">Glomus intraradices</name>
    <dbReference type="NCBI Taxonomy" id="747089"/>
    <lineage>
        <taxon>Eukaryota</taxon>
        <taxon>Fungi</taxon>
        <taxon>Fungi incertae sedis</taxon>
        <taxon>Mucoromycota</taxon>
        <taxon>Glomeromycotina</taxon>
        <taxon>Glomeromycetes</taxon>
        <taxon>Glomerales</taxon>
        <taxon>Glomeraceae</taxon>
        <taxon>Rhizophagus</taxon>
    </lineage>
</organism>
<sequence>MQFRNDVLFIPFVFTLISNFYKIAIKMPLILQAIKLQQKTLRLRQALHIVQVYKISKTDTRLGSLAKDIAGWFNTYQYKFHKYETFISSSEKVYTNNQSLPTNT</sequence>